<keyword evidence="6" id="KW-1185">Reference proteome</keyword>
<proteinExistence type="predicted"/>
<sequence length="199" mass="20930">MAETLRAHLIARDNRIRAGLVTVLLRTGALLVPLDLPPRAVVVAAARTLDEALGALPEACRSGEFRLLVLADTFDPAGVRRAVRAGARAMLPLAGVTPAQLAAALGSASHGDGQLPYQVLVRLLNGAGAERAGYPVESLTARQALVLRLIADGHGNAAIARELSCSEHTVKNVIYDLMARLHVNNRAHAVARGIRTGLI</sequence>
<dbReference type="InterPro" id="IPR000792">
    <property type="entry name" value="Tscrpt_reg_LuxR_C"/>
</dbReference>
<comment type="caution">
    <text evidence="5">The sequence shown here is derived from an EMBL/GenBank/DDBJ whole genome shotgun (WGS) entry which is preliminary data.</text>
</comment>
<evidence type="ECO:0000256" key="1">
    <source>
        <dbReference type="ARBA" id="ARBA00023015"/>
    </source>
</evidence>
<dbReference type="GO" id="GO:0003677">
    <property type="term" value="F:DNA binding"/>
    <property type="evidence" value="ECO:0007669"/>
    <property type="project" value="UniProtKB-KW"/>
</dbReference>
<accession>A0A7W7MPR5</accession>
<organism evidence="5 6">
    <name type="scientific">Actinoplanes digitatis</name>
    <dbReference type="NCBI Taxonomy" id="1868"/>
    <lineage>
        <taxon>Bacteria</taxon>
        <taxon>Bacillati</taxon>
        <taxon>Actinomycetota</taxon>
        <taxon>Actinomycetes</taxon>
        <taxon>Micromonosporales</taxon>
        <taxon>Micromonosporaceae</taxon>
        <taxon>Actinoplanes</taxon>
    </lineage>
</organism>
<dbReference type="GO" id="GO:0006355">
    <property type="term" value="P:regulation of DNA-templated transcription"/>
    <property type="evidence" value="ECO:0007669"/>
    <property type="project" value="InterPro"/>
</dbReference>
<protein>
    <submittedName>
        <fullName evidence="5">DNA-binding NarL/FixJ family response regulator</fullName>
    </submittedName>
</protein>
<dbReference type="PANTHER" id="PTHR44688">
    <property type="entry name" value="DNA-BINDING TRANSCRIPTIONAL ACTIVATOR DEVR_DOSR"/>
    <property type="match status" value="1"/>
</dbReference>
<dbReference type="PANTHER" id="PTHR44688:SF16">
    <property type="entry name" value="DNA-BINDING TRANSCRIPTIONAL ACTIVATOR DEVR_DOSR"/>
    <property type="match status" value="1"/>
</dbReference>
<dbReference type="SMART" id="SM00421">
    <property type="entry name" value="HTH_LUXR"/>
    <property type="match status" value="1"/>
</dbReference>
<dbReference type="Pfam" id="PF00196">
    <property type="entry name" value="GerE"/>
    <property type="match status" value="1"/>
</dbReference>
<dbReference type="PRINTS" id="PR00038">
    <property type="entry name" value="HTHLUXR"/>
</dbReference>
<evidence type="ECO:0000259" key="4">
    <source>
        <dbReference type="PROSITE" id="PS50043"/>
    </source>
</evidence>
<dbReference type="Proteomes" id="UP000578112">
    <property type="component" value="Unassembled WGS sequence"/>
</dbReference>
<gene>
    <name evidence="5" type="ORF">BJ971_002215</name>
</gene>
<keyword evidence="2 5" id="KW-0238">DNA-binding</keyword>
<feature type="domain" description="HTH luxR-type" evidence="4">
    <location>
        <begin position="132"/>
        <end position="197"/>
    </location>
</feature>
<dbReference type="InterPro" id="IPR016032">
    <property type="entry name" value="Sig_transdc_resp-reg_C-effctor"/>
</dbReference>
<name>A0A7W7MPR5_9ACTN</name>
<evidence type="ECO:0000256" key="3">
    <source>
        <dbReference type="ARBA" id="ARBA00023163"/>
    </source>
</evidence>
<dbReference type="AlphaFoldDB" id="A0A7W7MPR5"/>
<evidence type="ECO:0000313" key="6">
    <source>
        <dbReference type="Proteomes" id="UP000578112"/>
    </source>
</evidence>
<dbReference type="Gene3D" id="3.40.50.2300">
    <property type="match status" value="1"/>
</dbReference>
<keyword evidence="1" id="KW-0805">Transcription regulation</keyword>
<evidence type="ECO:0000313" key="5">
    <source>
        <dbReference type="EMBL" id="MBB4761659.1"/>
    </source>
</evidence>
<evidence type="ECO:0000256" key="2">
    <source>
        <dbReference type="ARBA" id="ARBA00023125"/>
    </source>
</evidence>
<dbReference type="PROSITE" id="PS50043">
    <property type="entry name" value="HTH_LUXR_2"/>
    <property type="match status" value="1"/>
</dbReference>
<reference evidence="5 6" key="1">
    <citation type="submission" date="2020-08" db="EMBL/GenBank/DDBJ databases">
        <title>Sequencing the genomes of 1000 actinobacteria strains.</title>
        <authorList>
            <person name="Klenk H.-P."/>
        </authorList>
    </citation>
    <scope>NUCLEOTIDE SEQUENCE [LARGE SCALE GENOMIC DNA]</scope>
    <source>
        <strain evidence="5 6">DSM 43149</strain>
    </source>
</reference>
<dbReference type="RefSeq" id="WP_239087099.1">
    <property type="nucleotide sequence ID" value="NZ_BOMK01000001.1"/>
</dbReference>
<dbReference type="CDD" id="cd06170">
    <property type="entry name" value="LuxR_C_like"/>
    <property type="match status" value="1"/>
</dbReference>
<dbReference type="SUPFAM" id="SSF46894">
    <property type="entry name" value="C-terminal effector domain of the bipartite response regulators"/>
    <property type="match status" value="1"/>
</dbReference>
<dbReference type="EMBL" id="JACHNH010000001">
    <property type="protein sequence ID" value="MBB4761659.1"/>
    <property type="molecule type" value="Genomic_DNA"/>
</dbReference>
<keyword evidence="3" id="KW-0804">Transcription</keyword>